<dbReference type="GO" id="GO:0005777">
    <property type="term" value="C:peroxisome"/>
    <property type="evidence" value="ECO:0007669"/>
    <property type="project" value="TreeGrafter"/>
</dbReference>
<evidence type="ECO:0000256" key="3">
    <source>
        <dbReference type="ARBA" id="ARBA00022679"/>
    </source>
</evidence>
<dbReference type="PROSITE" id="PS00099">
    <property type="entry name" value="THIOLASE_3"/>
    <property type="match status" value="1"/>
</dbReference>
<keyword evidence="12" id="KW-1185">Reference proteome</keyword>
<evidence type="ECO:0000313" key="12">
    <source>
        <dbReference type="Proteomes" id="UP000245946"/>
    </source>
</evidence>
<evidence type="ECO:0000256" key="2">
    <source>
        <dbReference type="ARBA" id="ARBA00010982"/>
    </source>
</evidence>
<dbReference type="PROSITE" id="PS00737">
    <property type="entry name" value="THIOLASE_2"/>
    <property type="match status" value="1"/>
</dbReference>
<dbReference type="PANTHER" id="PTHR43853:SF5">
    <property type="entry name" value="ACETYL-COA C-ACETYLTRANSFERASE"/>
    <property type="match status" value="1"/>
</dbReference>
<feature type="domain" description="Thiolase C-terminal" evidence="10">
    <location>
        <begin position="292"/>
        <end position="410"/>
    </location>
</feature>
<feature type="active site" description="Proton acceptor" evidence="7">
    <location>
        <position position="399"/>
    </location>
</feature>
<feature type="active site" description="Acyl-thioester intermediate" evidence="7">
    <location>
        <position position="111"/>
    </location>
</feature>
<dbReference type="Proteomes" id="UP000245946">
    <property type="component" value="Unassembled WGS sequence"/>
</dbReference>
<comment type="similarity">
    <text evidence="2 8">Belongs to the thiolase-like superfamily. Thiolase family.</text>
</comment>
<comment type="catalytic activity">
    <reaction evidence="6">
        <text>an acyl-CoA + acetyl-CoA = a 3-oxoacyl-CoA + CoA</text>
        <dbReference type="Rhea" id="RHEA:21564"/>
        <dbReference type="ChEBI" id="CHEBI:57287"/>
        <dbReference type="ChEBI" id="CHEBI:57288"/>
        <dbReference type="ChEBI" id="CHEBI:58342"/>
        <dbReference type="ChEBI" id="CHEBI:90726"/>
        <dbReference type="EC" id="2.3.1.16"/>
    </reaction>
</comment>
<evidence type="ECO:0000256" key="1">
    <source>
        <dbReference type="ARBA" id="ARBA00004872"/>
    </source>
</evidence>
<dbReference type="PANTHER" id="PTHR43853">
    <property type="entry name" value="3-KETOACYL-COA THIOLASE, PEROXISOMAL"/>
    <property type="match status" value="1"/>
</dbReference>
<evidence type="ECO:0000256" key="8">
    <source>
        <dbReference type="RuleBase" id="RU003557"/>
    </source>
</evidence>
<proteinExistence type="inferred from homology"/>
<evidence type="ECO:0000256" key="7">
    <source>
        <dbReference type="PIRSR" id="PIRSR000429-1"/>
    </source>
</evidence>
<evidence type="ECO:0000256" key="4">
    <source>
        <dbReference type="ARBA" id="ARBA00023315"/>
    </source>
</evidence>
<evidence type="ECO:0000259" key="9">
    <source>
        <dbReference type="Pfam" id="PF00108"/>
    </source>
</evidence>
<keyword evidence="4 8" id="KW-0012">Acyltransferase</keyword>
<feature type="domain" description="Thiolase N-terminal" evidence="9">
    <location>
        <begin position="24"/>
        <end position="282"/>
    </location>
</feature>
<dbReference type="AlphaFoldDB" id="A0A316ZH09"/>
<dbReference type="InterPro" id="IPR020610">
    <property type="entry name" value="Thiolase_AS"/>
</dbReference>
<keyword evidence="3 8" id="KW-0808">Transferase</keyword>
<gene>
    <name evidence="11" type="ORF">FA09DRAFT_314507</name>
</gene>
<comment type="pathway">
    <text evidence="1">Lipid metabolism; fatty acid metabolism.</text>
</comment>
<name>A0A316ZH09_9BASI</name>
<dbReference type="InterPro" id="IPR050215">
    <property type="entry name" value="Thiolase-like_sf_Thiolase"/>
</dbReference>
<dbReference type="GO" id="GO:0006635">
    <property type="term" value="P:fatty acid beta-oxidation"/>
    <property type="evidence" value="ECO:0007669"/>
    <property type="project" value="TreeGrafter"/>
</dbReference>
<dbReference type="STRING" id="58919.A0A316ZH09"/>
<dbReference type="NCBIfam" id="TIGR01930">
    <property type="entry name" value="AcCoA-C-Actrans"/>
    <property type="match status" value="1"/>
</dbReference>
<dbReference type="Pfam" id="PF02803">
    <property type="entry name" value="Thiolase_C"/>
    <property type="match status" value="1"/>
</dbReference>
<feature type="active site" description="Proton acceptor" evidence="7">
    <location>
        <position position="369"/>
    </location>
</feature>
<dbReference type="Gene3D" id="3.40.47.10">
    <property type="match status" value="2"/>
</dbReference>
<evidence type="ECO:0000259" key="10">
    <source>
        <dbReference type="Pfam" id="PF02803"/>
    </source>
</evidence>
<evidence type="ECO:0000256" key="6">
    <source>
        <dbReference type="ARBA" id="ARBA00047605"/>
    </source>
</evidence>
<protein>
    <recommendedName>
        <fullName evidence="5">acetyl-CoA C-acyltransferase</fullName>
        <ecNumber evidence="5">2.3.1.16</ecNumber>
    </recommendedName>
</protein>
<dbReference type="GO" id="GO:0010124">
    <property type="term" value="P:phenylacetate catabolic process"/>
    <property type="evidence" value="ECO:0007669"/>
    <property type="project" value="TreeGrafter"/>
</dbReference>
<dbReference type="EMBL" id="KZ819284">
    <property type="protein sequence ID" value="PWO00802.1"/>
    <property type="molecule type" value="Genomic_DNA"/>
</dbReference>
<dbReference type="EC" id="2.3.1.16" evidence="5"/>
<dbReference type="RefSeq" id="XP_025601080.1">
    <property type="nucleotide sequence ID" value="XM_025740767.1"/>
</dbReference>
<evidence type="ECO:0000313" key="11">
    <source>
        <dbReference type="EMBL" id="PWO00802.1"/>
    </source>
</evidence>
<reference evidence="11 12" key="1">
    <citation type="journal article" date="2018" name="Mol. Biol. Evol.">
        <title>Broad Genomic Sampling Reveals a Smut Pathogenic Ancestry of the Fungal Clade Ustilaginomycotina.</title>
        <authorList>
            <person name="Kijpornyongpan T."/>
            <person name="Mondo S.J."/>
            <person name="Barry K."/>
            <person name="Sandor L."/>
            <person name="Lee J."/>
            <person name="Lipzen A."/>
            <person name="Pangilinan J."/>
            <person name="LaButti K."/>
            <person name="Hainaut M."/>
            <person name="Henrissat B."/>
            <person name="Grigoriev I.V."/>
            <person name="Spatafora J.W."/>
            <person name="Aime M.C."/>
        </authorList>
    </citation>
    <scope>NUCLEOTIDE SEQUENCE [LARGE SCALE GENOMIC DNA]</scope>
    <source>
        <strain evidence="11 12">MCA 4186</strain>
    </source>
</reference>
<dbReference type="Pfam" id="PF00108">
    <property type="entry name" value="Thiolase_N"/>
    <property type="match status" value="1"/>
</dbReference>
<dbReference type="GO" id="GO:0003988">
    <property type="term" value="F:acetyl-CoA C-acyltransferase activity"/>
    <property type="evidence" value="ECO:0007669"/>
    <property type="project" value="UniProtKB-EC"/>
</dbReference>
<dbReference type="InterPro" id="IPR020616">
    <property type="entry name" value="Thiolase_N"/>
</dbReference>
<dbReference type="SUPFAM" id="SSF53901">
    <property type="entry name" value="Thiolase-like"/>
    <property type="match status" value="2"/>
</dbReference>
<evidence type="ECO:0000256" key="5">
    <source>
        <dbReference type="ARBA" id="ARBA00024073"/>
    </source>
</evidence>
<dbReference type="InterPro" id="IPR020617">
    <property type="entry name" value="Thiolase_C"/>
</dbReference>
<sequence length="413" mass="43917">MAFRSSSAVRSGLASVLKKRPDDVVFTTALRTPVARLGKGFKHAYPEELLAFVLQRTRERLEKRGVDINIIEDICTGTVLAELGGAKSGRLAALHAGMPINSSYYTTNRQCASSLQSITNIANSIRTGEIACGIASGMESMTRDWGTKAIPVRLSPAMANSHSQDARDCLMSMGMTSENVAEQYNIGRERQDRFAAQSQARALAAQKDGRLASEIEPITVRWVEEDGTETTREVSLDEGIRASTTYESLAKLKPVFKENGGSTAGNSSQVSDGAVAITLARRDVAEKAGMEILGRWVGAATRGVKPDVMGIGPAIATPKLLERFGLKASEIDLWEINEAFASQALMTIDTLGLDEAQVNVKGGAIALGHPLGASGGRLITSLLAELRRTGKQTGVATLCCGTGYGKATLVVAE</sequence>
<dbReference type="InterPro" id="IPR002155">
    <property type="entry name" value="Thiolase"/>
</dbReference>
<organism evidence="11 12">
    <name type="scientific">Tilletiopsis washingtonensis</name>
    <dbReference type="NCBI Taxonomy" id="58919"/>
    <lineage>
        <taxon>Eukaryota</taxon>
        <taxon>Fungi</taxon>
        <taxon>Dikarya</taxon>
        <taxon>Basidiomycota</taxon>
        <taxon>Ustilaginomycotina</taxon>
        <taxon>Exobasidiomycetes</taxon>
        <taxon>Entylomatales</taxon>
        <taxon>Entylomatales incertae sedis</taxon>
        <taxon>Tilletiopsis</taxon>
    </lineage>
</organism>
<dbReference type="InterPro" id="IPR020613">
    <property type="entry name" value="Thiolase_CS"/>
</dbReference>
<dbReference type="OrthoDB" id="5404651at2759"/>
<dbReference type="CDD" id="cd00751">
    <property type="entry name" value="thiolase"/>
    <property type="match status" value="1"/>
</dbReference>
<dbReference type="GeneID" id="37268311"/>
<accession>A0A316ZH09</accession>
<dbReference type="InterPro" id="IPR016039">
    <property type="entry name" value="Thiolase-like"/>
</dbReference>
<dbReference type="PIRSF" id="PIRSF000429">
    <property type="entry name" value="Ac-CoA_Ac_transf"/>
    <property type="match status" value="1"/>
</dbReference>